<organism evidence="1 2">
    <name type="scientific">Mycoplasmopsis arginini</name>
    <name type="common">Mycoplasma arginini</name>
    <dbReference type="NCBI Taxonomy" id="2094"/>
    <lineage>
        <taxon>Bacteria</taxon>
        <taxon>Bacillati</taxon>
        <taxon>Mycoplasmatota</taxon>
        <taxon>Mycoplasmoidales</taxon>
        <taxon>Metamycoplasmataceae</taxon>
        <taxon>Mycoplasmopsis</taxon>
    </lineage>
</organism>
<evidence type="ECO:0000313" key="1">
    <source>
        <dbReference type="EMBL" id="MDI3349481.1"/>
    </source>
</evidence>
<evidence type="ECO:0000313" key="2">
    <source>
        <dbReference type="Proteomes" id="UP001162175"/>
    </source>
</evidence>
<comment type="caution">
    <text evidence="1">The sequence shown here is derived from an EMBL/GenBank/DDBJ whole genome shotgun (WGS) entry which is preliminary data.</text>
</comment>
<accession>A0AA43QYD1</accession>
<name>A0AA43QYD1_MYCAR</name>
<dbReference type="Proteomes" id="UP001162175">
    <property type="component" value="Unassembled WGS sequence"/>
</dbReference>
<gene>
    <name evidence="1" type="ORF">DCBHLPFO_00707</name>
</gene>
<dbReference type="EMBL" id="JAPFAR010000029">
    <property type="protein sequence ID" value="MDI3349481.1"/>
    <property type="molecule type" value="Genomic_DNA"/>
</dbReference>
<dbReference type="AlphaFoldDB" id="A0AA43QYD1"/>
<reference evidence="1" key="1">
    <citation type="submission" date="2022-11" db="EMBL/GenBank/DDBJ databases">
        <title>Draft genome of Mycoplasma arginini isolated from fly.</title>
        <authorList>
            <person name="Severgnini M."/>
            <person name="Gioia G."/>
            <person name="Cremonesi P."/>
            <person name="Moroni P."/>
            <person name="Addis M.F."/>
            <person name="Castiglioni B."/>
        </authorList>
    </citation>
    <scope>NUCLEOTIDE SEQUENCE</scope>
    <source>
        <strain evidence="1">QMP CG1-1632</strain>
    </source>
</reference>
<sequence>MSERSSEHSSLFLIPDPYSRDIIAWALALSILDTPLRGLPTPSMSVVTCAGVRNEGIVVCLLGTGMSSTGTTL</sequence>
<protein>
    <submittedName>
        <fullName evidence="1">Uncharacterized protein</fullName>
    </submittedName>
</protein>
<proteinExistence type="predicted"/>